<keyword evidence="1" id="KW-0472">Membrane</keyword>
<comment type="caution">
    <text evidence="2">The sequence shown here is derived from an EMBL/GenBank/DDBJ whole genome shotgun (WGS) entry which is preliminary data.</text>
</comment>
<keyword evidence="3" id="KW-1185">Reference proteome</keyword>
<feature type="transmembrane region" description="Helical" evidence="1">
    <location>
        <begin position="1279"/>
        <end position="1303"/>
    </location>
</feature>
<feature type="transmembrane region" description="Helical" evidence="1">
    <location>
        <begin position="1017"/>
        <end position="1043"/>
    </location>
</feature>
<feature type="transmembrane region" description="Helical" evidence="1">
    <location>
        <begin position="135"/>
        <end position="154"/>
    </location>
</feature>
<organism evidence="2 3">
    <name type="scientific">Paramecium sonneborni</name>
    <dbReference type="NCBI Taxonomy" id="65129"/>
    <lineage>
        <taxon>Eukaryota</taxon>
        <taxon>Sar</taxon>
        <taxon>Alveolata</taxon>
        <taxon>Ciliophora</taxon>
        <taxon>Intramacronucleata</taxon>
        <taxon>Oligohymenophorea</taxon>
        <taxon>Peniculida</taxon>
        <taxon>Parameciidae</taxon>
        <taxon>Paramecium</taxon>
    </lineage>
</organism>
<evidence type="ECO:0000313" key="3">
    <source>
        <dbReference type="Proteomes" id="UP000692954"/>
    </source>
</evidence>
<dbReference type="Proteomes" id="UP000692954">
    <property type="component" value="Unassembled WGS sequence"/>
</dbReference>
<feature type="transmembrane region" description="Helical" evidence="1">
    <location>
        <begin position="166"/>
        <end position="185"/>
    </location>
</feature>
<evidence type="ECO:0000313" key="2">
    <source>
        <dbReference type="EMBL" id="CAD8111362.1"/>
    </source>
</evidence>
<feature type="transmembrane region" description="Helical" evidence="1">
    <location>
        <begin position="250"/>
        <end position="269"/>
    </location>
</feature>
<feature type="transmembrane region" description="Helical" evidence="1">
    <location>
        <begin position="76"/>
        <end position="95"/>
    </location>
</feature>
<proteinExistence type="predicted"/>
<keyword evidence="1" id="KW-0812">Transmembrane</keyword>
<dbReference type="EMBL" id="CAJJDN010000098">
    <property type="protein sequence ID" value="CAD8111362.1"/>
    <property type="molecule type" value="Genomic_DNA"/>
</dbReference>
<evidence type="ECO:0000256" key="1">
    <source>
        <dbReference type="SAM" id="Phobius"/>
    </source>
</evidence>
<feature type="transmembrane region" description="Helical" evidence="1">
    <location>
        <begin position="191"/>
        <end position="213"/>
    </location>
</feature>
<keyword evidence="1" id="KW-1133">Transmembrane helix</keyword>
<sequence length="1520" mass="179387">MNKFQELIIKQNQRIRKTLNQNLIITGQFFYTLIWIFIATSILGEQKDDLHFKIFYYFSLPTISLLFDIEQIIIQSLTIIFSFTFLLSILMGGNYKYSKKIVDLLWDAYPNICQIVIIQNSGHCLLRDNVNFTLGLLNIIIAIMNSQLSSLYSFSQNQTQTLIKSYFERSFIPFCYSVLALFAGLQLNNKYLSYLYLGTQLIFDLYFGILYYIKPHMQYLNIKTQRQVVLFSFLRFPILVFLFYYQGNSILFLSLFSLPIMIQIHLILWDNKFMELIYRTNMFFQYICLDKFREMDNQIECYIAYYFEIIDYKKPLNRVLMLSIFCNHMNMCQNIKCFCQNRNFHESVKITTQLSLDVKDIQQQINYAVAEQDIQMSFKELMLLFLDNYIKSVRYTTIGETLILKLSLYESQSFQQRLFQTKLRFSYLKIFYNKFHPQYLERQATCSLITNKLQTYIGGVNKMNFDLSVSLRYFKLLENIQNEIYKVIEDKIVILELLKRNYQNPVPYLLHKFTQNYLAECDQLEILIQQLVQLNGISAEVRELQDDFYSQIKVDYGFQNFHKKATIPFINQNQTAFVICDYEGDLIIKDYSNNFISMINVSSQIKGGAIESIVPVSLQQYHRYAIAQMINTGQTKLVNKEQYSLMVKSEKYILEVDALLRFDYRQLDFLRFIGFMQLRDKDSILVLANEKGKLDSYSRSAGILLKLDDVDCDSLNYFYLSPCLLSEKAEFEFDGFLLIPKRHFRTDILGYMRFFLGSPEECYIFLVNAKHQKKTYTSVTIQCLKINSFYQLKELDFKIIALDIMMRQIMILKQVSKSQYMAPAQSARKIQSFKKTFKFHQTHTIEFTEEEYNLIYEDDSEREIKIQAKNNNILPEFIPSLDSIRTQNEKLLLTFEQYRDYPNTLSKDKSFEQQQKLDTLEGSKSDQDSCKLKRNTHQLIEIELNSTEDQNIEEQLQIILATVKTRQTRKELLEMKNQIKNKHKASTWHGSGNQQSQKKLIRSIVNQFQNTSLSSLFYIKIVSCFLILINVGFILGFVINSILGIAGIQMDSNNQTYPLILFQDINLVLLGIQLTDWKESNFELANNFILTGAEQYQNLSIYVNDVEHDYHTFLQELDQEKILVQEFGLQISYNKKYFFKNYMVERLRTIAETPYIGIFEEESQFLFDNYPGIANQLWNLKNKTTRDVIERVDELDQMSKLLLILSIIFNFIAIITYLIILLHIFQWRNQLYSTLFLFSNIQTFINLLSDSISRQILYSPGTKSDDEEKNKKIGLIWQIYGILTFFILLIISLGFYIPLFLYIDSVNLQSIDVNQLQTELAMMQLKQSVILTWLAINQTETKYSIKLVHNTSIIQYVIDQCTPSEYFVLYDLPFDSKYDYFPEIQQYSTVSLCDCTLLSNQLKNGYYGFQSYVSQHLYDLEQQDDIMKAYKIVFEYQIKKKNEFDDYMQTRLVNTQLTLQIILKISVIIIILIQTLFLYIIHRQILKIVQSAKSIMHLFPPHILANNKYTLQVLIQGGTQ</sequence>
<name>A0A8S1Q7A3_9CILI</name>
<evidence type="ECO:0008006" key="4">
    <source>
        <dbReference type="Google" id="ProtNLM"/>
    </source>
</evidence>
<feature type="transmembrane region" description="Helical" evidence="1">
    <location>
        <begin position="21"/>
        <end position="44"/>
    </location>
</feature>
<protein>
    <recommendedName>
        <fullName evidence="4">Transmembrane protein</fullName>
    </recommendedName>
</protein>
<feature type="transmembrane region" description="Helical" evidence="1">
    <location>
        <begin position="1461"/>
        <end position="1481"/>
    </location>
</feature>
<gene>
    <name evidence="2" type="ORF">PSON_ATCC_30995.1.T0980028</name>
</gene>
<feature type="transmembrane region" description="Helical" evidence="1">
    <location>
        <begin position="1201"/>
        <end position="1225"/>
    </location>
</feature>
<feature type="transmembrane region" description="Helical" evidence="1">
    <location>
        <begin position="225"/>
        <end position="244"/>
    </location>
</feature>
<reference evidence="2" key="1">
    <citation type="submission" date="2021-01" db="EMBL/GenBank/DDBJ databases">
        <authorList>
            <consortium name="Genoscope - CEA"/>
            <person name="William W."/>
        </authorList>
    </citation>
    <scope>NUCLEOTIDE SEQUENCE</scope>
</reference>
<dbReference type="OrthoDB" id="302631at2759"/>
<accession>A0A8S1Q7A3</accession>